<feature type="compositionally biased region" description="Basic and acidic residues" evidence="2">
    <location>
        <begin position="399"/>
        <end position="408"/>
    </location>
</feature>
<keyword evidence="1" id="KW-0802">TPR repeat</keyword>
<dbReference type="PANTHER" id="PTHR44809:SF1">
    <property type="entry name" value="PROTEIN O-MANNOSYL-TRANSFERASE TMTC1"/>
    <property type="match status" value="1"/>
</dbReference>
<dbReference type="Pfam" id="PF13432">
    <property type="entry name" value="TPR_16"/>
    <property type="match status" value="2"/>
</dbReference>
<feature type="compositionally biased region" description="Low complexity" evidence="2">
    <location>
        <begin position="428"/>
        <end position="453"/>
    </location>
</feature>
<dbReference type="Gene3D" id="1.25.40.10">
    <property type="entry name" value="Tetratricopeptide repeat domain"/>
    <property type="match status" value="2"/>
</dbReference>
<dbReference type="InterPro" id="IPR011990">
    <property type="entry name" value="TPR-like_helical_dom_sf"/>
</dbReference>
<sequence>MNWTTRTMRLFPLLVATSLVAAGCTSSTAAGPAATAKSPTARTVKEAPAAPISNTAKAKFEDAVKSFDTQKKAKAFDYPALERKFKSALESDANLAEAEYNLGVIAERQGNLTEAKARYKAALTKKPSLRQASENLAVIEQNAGNVAGSVALYQEVLQRYPDDAQSRARLAEIYRQQNDHDKAMELSRGALMRDPASTTALKVMIRSYLDRKQLSMAKLVAMRGVKLDGSDPELHHLVGVIQLREGDSDSARVSFKKALEARDDYVPSHVALAQLSLDAEDYPGAEEHLRRILQADGKNAVAHLNLGLAYKGQGQYDKAMQEYDEAEKLDAELAAVSLNRAIILHKVKDAPERAVELYKKYIAMAGGDVALSAESPVFGLLREAEAIVGAKREASMAEQQAKKMEELQKQQQAQMQAAEKKQAPAPAPNGGAVAPAGGTGTTAQATPAGGSTPPQAPPPEPAPAPREKKSAGTADPSEPGEPEDDLL</sequence>
<feature type="region of interest" description="Disordered" evidence="2">
    <location>
        <begin position="29"/>
        <end position="49"/>
    </location>
</feature>
<dbReference type="RefSeq" id="WP_206716271.1">
    <property type="nucleotide sequence ID" value="NZ_CP071091.1"/>
</dbReference>
<dbReference type="PROSITE" id="PS51257">
    <property type="entry name" value="PROKAR_LIPOPROTEIN"/>
    <property type="match status" value="1"/>
</dbReference>
<reference evidence="4 5" key="1">
    <citation type="submission" date="2021-02" db="EMBL/GenBank/DDBJ databases">
        <title>De Novo genome assembly of isolated myxobacteria.</title>
        <authorList>
            <person name="Stevens D.C."/>
        </authorList>
    </citation>
    <scope>NUCLEOTIDE SEQUENCE [LARGE SCALE GENOMIC DNA]</scope>
    <source>
        <strain evidence="4 5">SCHIC003</strain>
    </source>
</reference>
<protein>
    <submittedName>
        <fullName evidence="4">Adventurous gliding motility TPR repeat lipoprotein GltE</fullName>
    </submittedName>
</protein>
<dbReference type="PROSITE" id="PS50005">
    <property type="entry name" value="TPR"/>
    <property type="match status" value="3"/>
</dbReference>
<feature type="repeat" description="TPR" evidence="1">
    <location>
        <begin position="96"/>
        <end position="129"/>
    </location>
</feature>
<dbReference type="InterPro" id="IPR052943">
    <property type="entry name" value="TMTC_O-mannosyl-trnsfr"/>
</dbReference>
<organism evidence="4 5">
    <name type="scientific">Myxococcus landrumensis</name>
    <dbReference type="NCBI Taxonomy" id="2813577"/>
    <lineage>
        <taxon>Bacteria</taxon>
        <taxon>Pseudomonadati</taxon>
        <taxon>Myxococcota</taxon>
        <taxon>Myxococcia</taxon>
        <taxon>Myxococcales</taxon>
        <taxon>Cystobacterineae</taxon>
        <taxon>Myxococcaceae</taxon>
        <taxon>Myxococcus</taxon>
    </lineage>
</organism>
<feature type="repeat" description="TPR" evidence="1">
    <location>
        <begin position="300"/>
        <end position="333"/>
    </location>
</feature>
<dbReference type="InterPro" id="IPR019734">
    <property type="entry name" value="TPR_rpt"/>
</dbReference>
<evidence type="ECO:0000256" key="3">
    <source>
        <dbReference type="SAM" id="SignalP"/>
    </source>
</evidence>
<dbReference type="NCBIfam" id="NF033758">
    <property type="entry name" value="gliding_GltE"/>
    <property type="match status" value="1"/>
</dbReference>
<evidence type="ECO:0000256" key="1">
    <source>
        <dbReference type="PROSITE-ProRule" id="PRU00339"/>
    </source>
</evidence>
<dbReference type="PANTHER" id="PTHR44809">
    <property type="match status" value="1"/>
</dbReference>
<dbReference type="SMART" id="SM00028">
    <property type="entry name" value="TPR"/>
    <property type="match status" value="6"/>
</dbReference>
<name>A0ABX7N7N6_9BACT</name>
<dbReference type="Pfam" id="PF13181">
    <property type="entry name" value="TPR_8"/>
    <property type="match status" value="1"/>
</dbReference>
<proteinExistence type="predicted"/>
<dbReference type="PROSITE" id="PS50293">
    <property type="entry name" value="TPR_REGION"/>
    <property type="match status" value="1"/>
</dbReference>
<keyword evidence="3" id="KW-0732">Signal</keyword>
<evidence type="ECO:0000313" key="4">
    <source>
        <dbReference type="EMBL" id="QSQ14496.1"/>
    </source>
</evidence>
<dbReference type="Pfam" id="PF14559">
    <property type="entry name" value="TPR_19"/>
    <property type="match status" value="1"/>
</dbReference>
<dbReference type="EMBL" id="CP071091">
    <property type="protein sequence ID" value="QSQ14496.1"/>
    <property type="molecule type" value="Genomic_DNA"/>
</dbReference>
<feature type="signal peptide" evidence="3">
    <location>
        <begin position="1"/>
        <end position="29"/>
    </location>
</feature>
<dbReference type="SUPFAM" id="SSF48452">
    <property type="entry name" value="TPR-like"/>
    <property type="match status" value="2"/>
</dbReference>
<accession>A0ABX7N7N6</accession>
<evidence type="ECO:0000313" key="5">
    <source>
        <dbReference type="Proteomes" id="UP000663090"/>
    </source>
</evidence>
<feature type="region of interest" description="Disordered" evidence="2">
    <location>
        <begin position="399"/>
        <end position="487"/>
    </location>
</feature>
<feature type="compositionally biased region" description="Pro residues" evidence="2">
    <location>
        <begin position="454"/>
        <end position="464"/>
    </location>
</feature>
<feature type="compositionally biased region" description="Low complexity" evidence="2">
    <location>
        <begin position="29"/>
        <end position="41"/>
    </location>
</feature>
<evidence type="ECO:0000256" key="2">
    <source>
        <dbReference type="SAM" id="MobiDB-lite"/>
    </source>
</evidence>
<keyword evidence="5" id="KW-1185">Reference proteome</keyword>
<feature type="repeat" description="TPR" evidence="1">
    <location>
        <begin position="164"/>
        <end position="197"/>
    </location>
</feature>
<keyword evidence="4" id="KW-0449">Lipoprotein</keyword>
<dbReference type="Proteomes" id="UP000663090">
    <property type="component" value="Chromosome"/>
</dbReference>
<feature type="chain" id="PRO_5045187097" evidence="3">
    <location>
        <begin position="30"/>
        <end position="487"/>
    </location>
</feature>
<feature type="compositionally biased region" description="Acidic residues" evidence="2">
    <location>
        <begin position="478"/>
        <end position="487"/>
    </location>
</feature>
<gene>
    <name evidence="4" type="primary">gltE</name>
    <name evidence="4" type="ORF">JY572_40440</name>
</gene>